<dbReference type="RefSeq" id="WP_268882212.1">
    <property type="nucleotide sequence ID" value="NZ_CP114029.1"/>
</dbReference>
<sequence length="213" mass="21500">MIRFVIKVGFFLGLVALIVPGGESREGEPEINPFALLYGAQAAVSDLSNFCDRAPAACAAGADVAGFAGERVAEGFAIAYGFFDNAVAERRGNSHASDAATATRSVSASRDSASAGPAARPVPTSPVRTDAVTTAAISAAASPSPAIPSSARPHVVIPGDRALQPTGHGILGGRVATQNSGRLPRVESRPLTKAGPGRQIAATVPVPVPAPRT</sequence>
<keyword evidence="3" id="KW-1185">Reference proteome</keyword>
<evidence type="ECO:0000256" key="1">
    <source>
        <dbReference type="SAM" id="MobiDB-lite"/>
    </source>
</evidence>
<accession>A0ABY7C109</accession>
<dbReference type="InterPro" id="IPR035220">
    <property type="entry name" value="DUF5330"/>
</dbReference>
<feature type="region of interest" description="Disordered" evidence="1">
    <location>
        <begin position="170"/>
        <end position="213"/>
    </location>
</feature>
<feature type="compositionally biased region" description="Low complexity" evidence="1">
    <location>
        <begin position="96"/>
        <end position="115"/>
    </location>
</feature>
<reference evidence="2" key="1">
    <citation type="submission" date="2022-12" db="EMBL/GenBank/DDBJ databases">
        <title>Jiella pelagia sp. nov., isolated from phosphonate enriched culture of Northwest Pacific surface seawater.</title>
        <authorList>
            <person name="Shin D.Y."/>
            <person name="Hwang C.Y."/>
        </authorList>
    </citation>
    <scope>NUCLEOTIDE SEQUENCE</scope>
    <source>
        <strain evidence="2">HL-NP1</strain>
    </source>
</reference>
<proteinExistence type="predicted"/>
<dbReference type="Proteomes" id="UP001164020">
    <property type="component" value="Chromosome"/>
</dbReference>
<gene>
    <name evidence="2" type="ORF">OH818_06155</name>
</gene>
<dbReference type="Pfam" id="PF17264">
    <property type="entry name" value="DUF5330"/>
    <property type="match status" value="1"/>
</dbReference>
<feature type="region of interest" description="Disordered" evidence="1">
    <location>
        <begin position="93"/>
        <end position="127"/>
    </location>
</feature>
<evidence type="ECO:0000313" key="2">
    <source>
        <dbReference type="EMBL" id="WAP69781.1"/>
    </source>
</evidence>
<name>A0ABY7C109_9HYPH</name>
<dbReference type="EMBL" id="CP114029">
    <property type="protein sequence ID" value="WAP69781.1"/>
    <property type="molecule type" value="Genomic_DNA"/>
</dbReference>
<evidence type="ECO:0000313" key="3">
    <source>
        <dbReference type="Proteomes" id="UP001164020"/>
    </source>
</evidence>
<protein>
    <submittedName>
        <fullName evidence="2">DUF5330 domain-containing protein</fullName>
    </submittedName>
</protein>
<organism evidence="2 3">
    <name type="scientific">Jiella pelagia</name>
    <dbReference type="NCBI Taxonomy" id="2986949"/>
    <lineage>
        <taxon>Bacteria</taxon>
        <taxon>Pseudomonadati</taxon>
        <taxon>Pseudomonadota</taxon>
        <taxon>Alphaproteobacteria</taxon>
        <taxon>Hyphomicrobiales</taxon>
        <taxon>Aurantimonadaceae</taxon>
        <taxon>Jiella</taxon>
    </lineage>
</organism>